<evidence type="ECO:0000256" key="1">
    <source>
        <dbReference type="SAM" id="MobiDB-lite"/>
    </source>
</evidence>
<sequence>MSDQVKMNGNGGGDSAAAAAAIDPHNGNPQETTVDSAANGSVDVANGNGGVAQQPQSLDLSGAGTAGGSGVGGGVAAAAAGGDAASMAGDDAGTDAGASSIPPSEAGGRPPLDTVGSEGGGPSSMGGMVGPPSPLTGCYLLIILGEPHSEEHKDNILQHLLKGKRGSSNTVLKLITIIVQVRIM</sequence>
<feature type="compositionally biased region" description="Polar residues" evidence="1">
    <location>
        <begin position="27"/>
        <end position="39"/>
    </location>
</feature>
<feature type="compositionally biased region" description="Low complexity" evidence="1">
    <location>
        <begin position="76"/>
        <end position="100"/>
    </location>
</feature>
<dbReference type="eggNOG" id="ENOG502SD19">
    <property type="taxonomic scope" value="Eukaryota"/>
</dbReference>
<protein>
    <submittedName>
        <fullName evidence="2">Uncharacterized protein</fullName>
    </submittedName>
</protein>
<evidence type="ECO:0000313" key="2">
    <source>
        <dbReference type="EnsemblMetazoa" id="MDOA003137-PA"/>
    </source>
</evidence>
<dbReference type="EnsemblMetazoa" id="MDOA003137-RA">
    <property type="protein sequence ID" value="MDOA003137-PA"/>
    <property type="gene ID" value="MDOA003137"/>
</dbReference>
<dbReference type="VEuPathDB" id="VectorBase:MDOA003137"/>
<reference evidence="2" key="1">
    <citation type="submission" date="2020-05" db="UniProtKB">
        <authorList>
            <consortium name="EnsemblMetazoa"/>
        </authorList>
    </citation>
    <scope>IDENTIFICATION</scope>
    <source>
        <strain evidence="2">Aabys</strain>
    </source>
</reference>
<dbReference type="AlphaFoldDB" id="A0A1I8MBB8"/>
<accession>A0A1I8MBB8</accession>
<feature type="compositionally biased region" description="Gly residues" evidence="1">
    <location>
        <begin position="117"/>
        <end position="129"/>
    </location>
</feature>
<proteinExistence type="predicted"/>
<gene>
    <name evidence="2" type="primary">101899457</name>
</gene>
<name>A0A1I8MBB8_MUSDO</name>
<dbReference type="VEuPathDB" id="VectorBase:MDOMA2_005686"/>
<feature type="compositionally biased region" description="Gly residues" evidence="1">
    <location>
        <begin position="64"/>
        <end position="75"/>
    </location>
</feature>
<organism evidence="2">
    <name type="scientific">Musca domestica</name>
    <name type="common">House fly</name>
    <dbReference type="NCBI Taxonomy" id="7370"/>
    <lineage>
        <taxon>Eukaryota</taxon>
        <taxon>Metazoa</taxon>
        <taxon>Ecdysozoa</taxon>
        <taxon>Arthropoda</taxon>
        <taxon>Hexapoda</taxon>
        <taxon>Insecta</taxon>
        <taxon>Pterygota</taxon>
        <taxon>Neoptera</taxon>
        <taxon>Endopterygota</taxon>
        <taxon>Diptera</taxon>
        <taxon>Brachycera</taxon>
        <taxon>Muscomorpha</taxon>
        <taxon>Muscoidea</taxon>
        <taxon>Muscidae</taxon>
        <taxon>Musca</taxon>
    </lineage>
</organism>
<feature type="region of interest" description="Disordered" evidence="1">
    <location>
        <begin position="1"/>
        <end position="129"/>
    </location>
</feature>